<dbReference type="Proteomes" id="UP000195880">
    <property type="component" value="Chromosome"/>
</dbReference>
<organism evidence="2 3">
    <name type="scientific">Streptomyces alboflavus</name>
    <dbReference type="NCBI Taxonomy" id="67267"/>
    <lineage>
        <taxon>Bacteria</taxon>
        <taxon>Bacillati</taxon>
        <taxon>Actinomycetota</taxon>
        <taxon>Actinomycetes</taxon>
        <taxon>Kitasatosporales</taxon>
        <taxon>Streptomycetaceae</taxon>
        <taxon>Streptomyces</taxon>
    </lineage>
</organism>
<dbReference type="AlphaFoldDB" id="A0A1Z1WLY7"/>
<proteinExistence type="predicted"/>
<evidence type="ECO:0000313" key="3">
    <source>
        <dbReference type="Proteomes" id="UP000195880"/>
    </source>
</evidence>
<keyword evidence="3" id="KW-1185">Reference proteome</keyword>
<feature type="region of interest" description="Disordered" evidence="1">
    <location>
        <begin position="19"/>
        <end position="42"/>
    </location>
</feature>
<protein>
    <submittedName>
        <fullName evidence="2">Uncharacterized protein</fullName>
    </submittedName>
</protein>
<dbReference type="EMBL" id="CP021748">
    <property type="protein sequence ID" value="ARX87467.1"/>
    <property type="molecule type" value="Genomic_DNA"/>
</dbReference>
<evidence type="ECO:0000256" key="1">
    <source>
        <dbReference type="SAM" id="MobiDB-lite"/>
    </source>
</evidence>
<sequence length="81" mass="8032">MHAAVVHAAQTVGDGLVAAGPVADGQVDGEQTVAGEGEPSGQPRLVPRVAAFVLDLFQGVVDGLALPASSICSSRAPRSAK</sequence>
<accession>A0A1Z1WLY7</accession>
<dbReference type="KEGG" id="salf:SMD44_06948"/>
<name>A0A1Z1WLY7_9ACTN</name>
<reference evidence="2 3" key="1">
    <citation type="submission" date="2017-05" db="EMBL/GenBank/DDBJ databases">
        <title>Streptomyces alboflavus Genome sequencing and assembly.</title>
        <authorList>
            <person name="Wang Y."/>
            <person name="Du B."/>
            <person name="Ding Y."/>
            <person name="Liu H."/>
            <person name="Hou Q."/>
            <person name="Liu K."/>
            <person name="Wang C."/>
            <person name="Yao L."/>
        </authorList>
    </citation>
    <scope>NUCLEOTIDE SEQUENCE [LARGE SCALE GENOMIC DNA]</scope>
    <source>
        <strain evidence="2 3">MDJK44</strain>
    </source>
</reference>
<gene>
    <name evidence="2" type="ORF">SMD44_06948</name>
</gene>
<evidence type="ECO:0000313" key="2">
    <source>
        <dbReference type="EMBL" id="ARX87467.1"/>
    </source>
</evidence>